<dbReference type="AlphaFoldDB" id="A0AB38E1Y8"/>
<comment type="caution">
    <text evidence="2">The sequence shown here is derived from an EMBL/GenBank/DDBJ whole genome shotgun (WGS) entry which is preliminary data.</text>
</comment>
<evidence type="ECO:0000313" key="4">
    <source>
        <dbReference type="Proteomes" id="UP000234181"/>
    </source>
</evidence>
<name>A0AB38E1Y8_XANCH</name>
<gene>
    <name evidence="1" type="ORF">XAP6984_560059</name>
    <name evidence="2" type="ORF">XAP7430_520058</name>
</gene>
<reference evidence="3 4" key="1">
    <citation type="submission" date="2017-10" db="EMBL/GenBank/DDBJ databases">
        <authorList>
            <person name="Regsiter A."/>
            <person name="William W."/>
        </authorList>
    </citation>
    <scope>NUCLEOTIDE SEQUENCE [LARGE SCALE GENOMIC DNA]</scope>
    <source>
        <strain evidence="1 4">CFBP6984</strain>
        <strain evidence="2 3">CFBP7430</strain>
    </source>
</reference>
<dbReference type="EMBL" id="OCYT01000113">
    <property type="protein sequence ID" value="SON84074.1"/>
    <property type="molecule type" value="Genomic_DNA"/>
</dbReference>
<evidence type="ECO:0000313" key="1">
    <source>
        <dbReference type="EMBL" id="SON84074.1"/>
    </source>
</evidence>
<protein>
    <recommendedName>
        <fullName evidence="5">Secreted protein</fullName>
    </recommendedName>
</protein>
<dbReference type="EMBL" id="OCYS01000108">
    <property type="protein sequence ID" value="SON91011.1"/>
    <property type="molecule type" value="Genomic_DNA"/>
</dbReference>
<sequence length="60" mass="5737">MPSMAACNAASGAGKVALSAGFIAIASGALIATTTPITHAQASLLRIIAAPSSGEKVARA</sequence>
<organism evidence="2 3">
    <name type="scientific">Xanthomonas campestris pv. phaseoli</name>
    <dbReference type="NCBI Taxonomy" id="317013"/>
    <lineage>
        <taxon>Bacteria</taxon>
        <taxon>Pseudomonadati</taxon>
        <taxon>Pseudomonadota</taxon>
        <taxon>Gammaproteobacteria</taxon>
        <taxon>Lysobacterales</taxon>
        <taxon>Lysobacteraceae</taxon>
        <taxon>Xanthomonas</taxon>
    </lineage>
</organism>
<keyword evidence="4" id="KW-1185">Reference proteome</keyword>
<accession>A0AB38E1Y8</accession>
<dbReference type="Proteomes" id="UP000234181">
    <property type="component" value="Unassembled WGS sequence"/>
</dbReference>
<dbReference type="Proteomes" id="UP000234166">
    <property type="component" value="Unassembled WGS sequence"/>
</dbReference>
<evidence type="ECO:0008006" key="5">
    <source>
        <dbReference type="Google" id="ProtNLM"/>
    </source>
</evidence>
<evidence type="ECO:0000313" key="2">
    <source>
        <dbReference type="EMBL" id="SON91011.1"/>
    </source>
</evidence>
<evidence type="ECO:0000313" key="3">
    <source>
        <dbReference type="Proteomes" id="UP000234166"/>
    </source>
</evidence>
<proteinExistence type="predicted"/>